<sequence length="67" mass="6874">MNLFSDSNAAPPIRASNAEETRGMSFSAGTSGFDPDPDLFAALPAYQADSTPVSSSAVWPTIVGLPA</sequence>
<feature type="region of interest" description="Disordered" evidence="1">
    <location>
        <begin position="1"/>
        <end position="30"/>
    </location>
</feature>
<dbReference type="Proteomes" id="UP001611415">
    <property type="component" value="Unassembled WGS sequence"/>
</dbReference>
<evidence type="ECO:0000313" key="3">
    <source>
        <dbReference type="Proteomes" id="UP001611415"/>
    </source>
</evidence>
<reference evidence="2 3" key="1">
    <citation type="submission" date="2024-10" db="EMBL/GenBank/DDBJ databases">
        <title>The Natural Products Discovery Center: Release of the First 8490 Sequenced Strains for Exploring Actinobacteria Biosynthetic Diversity.</title>
        <authorList>
            <person name="Kalkreuter E."/>
            <person name="Kautsar S.A."/>
            <person name="Yang D."/>
            <person name="Bader C.D."/>
            <person name="Teijaro C.N."/>
            <person name="Fluegel L."/>
            <person name="Davis C.M."/>
            <person name="Simpson J.R."/>
            <person name="Lauterbach L."/>
            <person name="Steele A.D."/>
            <person name="Gui C."/>
            <person name="Meng S."/>
            <person name="Li G."/>
            <person name="Viehrig K."/>
            <person name="Ye F."/>
            <person name="Su P."/>
            <person name="Kiefer A.F."/>
            <person name="Nichols A."/>
            <person name="Cepeda A.J."/>
            <person name="Yan W."/>
            <person name="Fan B."/>
            <person name="Jiang Y."/>
            <person name="Adhikari A."/>
            <person name="Zheng C.-J."/>
            <person name="Schuster L."/>
            <person name="Cowan T.M."/>
            <person name="Smanski M.J."/>
            <person name="Chevrette M.G."/>
            <person name="De Carvalho L.P.S."/>
            <person name="Shen B."/>
        </authorList>
    </citation>
    <scope>NUCLEOTIDE SEQUENCE [LARGE SCALE GENOMIC DNA]</scope>
    <source>
        <strain evidence="2 3">NPDC019275</strain>
    </source>
</reference>
<accession>A0ABW7WTZ9</accession>
<comment type="caution">
    <text evidence="2">The sequence shown here is derived from an EMBL/GenBank/DDBJ whole genome shotgun (WGS) entry which is preliminary data.</text>
</comment>
<proteinExistence type="predicted"/>
<dbReference type="RefSeq" id="WP_364818914.1">
    <property type="nucleotide sequence ID" value="NZ_JBFAYM010000002.1"/>
</dbReference>
<organism evidence="2 3">
    <name type="scientific">Nocardia xishanensis</name>
    <dbReference type="NCBI Taxonomy" id="238964"/>
    <lineage>
        <taxon>Bacteria</taxon>
        <taxon>Bacillati</taxon>
        <taxon>Actinomycetota</taxon>
        <taxon>Actinomycetes</taxon>
        <taxon>Mycobacteriales</taxon>
        <taxon>Nocardiaceae</taxon>
        <taxon>Nocardia</taxon>
    </lineage>
</organism>
<evidence type="ECO:0000256" key="1">
    <source>
        <dbReference type="SAM" id="MobiDB-lite"/>
    </source>
</evidence>
<protein>
    <submittedName>
        <fullName evidence="2">Uncharacterized protein</fullName>
    </submittedName>
</protein>
<keyword evidence="3" id="KW-1185">Reference proteome</keyword>
<evidence type="ECO:0000313" key="2">
    <source>
        <dbReference type="EMBL" id="MFI2472303.1"/>
    </source>
</evidence>
<gene>
    <name evidence="2" type="ORF">ACH49W_02905</name>
</gene>
<dbReference type="EMBL" id="JBIRYO010000001">
    <property type="protein sequence ID" value="MFI2472303.1"/>
    <property type="molecule type" value="Genomic_DNA"/>
</dbReference>
<name>A0ABW7WTZ9_9NOCA</name>